<evidence type="ECO:0000313" key="2">
    <source>
        <dbReference type="Proteomes" id="UP000308600"/>
    </source>
</evidence>
<keyword evidence="2" id="KW-1185">Reference proteome</keyword>
<dbReference type="Proteomes" id="UP000308600">
    <property type="component" value="Unassembled WGS sequence"/>
</dbReference>
<accession>A0ACD3ATB8</accession>
<evidence type="ECO:0000313" key="1">
    <source>
        <dbReference type="EMBL" id="TFK68889.1"/>
    </source>
</evidence>
<dbReference type="EMBL" id="ML208341">
    <property type="protein sequence ID" value="TFK68889.1"/>
    <property type="molecule type" value="Genomic_DNA"/>
</dbReference>
<name>A0ACD3ATB8_9AGAR</name>
<feature type="non-terminal residue" evidence="1">
    <location>
        <position position="1"/>
    </location>
</feature>
<proteinExistence type="predicted"/>
<organism evidence="1 2">
    <name type="scientific">Pluteus cervinus</name>
    <dbReference type="NCBI Taxonomy" id="181527"/>
    <lineage>
        <taxon>Eukaryota</taxon>
        <taxon>Fungi</taxon>
        <taxon>Dikarya</taxon>
        <taxon>Basidiomycota</taxon>
        <taxon>Agaricomycotina</taxon>
        <taxon>Agaricomycetes</taxon>
        <taxon>Agaricomycetidae</taxon>
        <taxon>Agaricales</taxon>
        <taxon>Pluteineae</taxon>
        <taxon>Pluteaceae</taxon>
        <taxon>Pluteus</taxon>
    </lineage>
</organism>
<sequence>GVPLGSAAVTEYAAAIYGGPIGESWVKRFMARHPDLMVRWTTSLEQCRANALNRPMVNEYFDMLTKIIEEFSIIPENMYNMDE</sequence>
<gene>
    <name evidence="1" type="ORF">BDN72DRAFT_749426</name>
</gene>
<reference evidence="1 2" key="1">
    <citation type="journal article" date="2019" name="Nat. Ecol. Evol.">
        <title>Megaphylogeny resolves global patterns of mushroom evolution.</title>
        <authorList>
            <person name="Varga T."/>
            <person name="Krizsan K."/>
            <person name="Foldi C."/>
            <person name="Dima B."/>
            <person name="Sanchez-Garcia M."/>
            <person name="Sanchez-Ramirez S."/>
            <person name="Szollosi G.J."/>
            <person name="Szarkandi J.G."/>
            <person name="Papp V."/>
            <person name="Albert L."/>
            <person name="Andreopoulos W."/>
            <person name="Angelini C."/>
            <person name="Antonin V."/>
            <person name="Barry K.W."/>
            <person name="Bougher N.L."/>
            <person name="Buchanan P."/>
            <person name="Buyck B."/>
            <person name="Bense V."/>
            <person name="Catcheside P."/>
            <person name="Chovatia M."/>
            <person name="Cooper J."/>
            <person name="Damon W."/>
            <person name="Desjardin D."/>
            <person name="Finy P."/>
            <person name="Geml J."/>
            <person name="Haridas S."/>
            <person name="Hughes K."/>
            <person name="Justo A."/>
            <person name="Karasinski D."/>
            <person name="Kautmanova I."/>
            <person name="Kiss B."/>
            <person name="Kocsube S."/>
            <person name="Kotiranta H."/>
            <person name="LaButti K.M."/>
            <person name="Lechner B.E."/>
            <person name="Liimatainen K."/>
            <person name="Lipzen A."/>
            <person name="Lukacs Z."/>
            <person name="Mihaltcheva S."/>
            <person name="Morgado L.N."/>
            <person name="Niskanen T."/>
            <person name="Noordeloos M.E."/>
            <person name="Ohm R.A."/>
            <person name="Ortiz-Santana B."/>
            <person name="Ovrebo C."/>
            <person name="Racz N."/>
            <person name="Riley R."/>
            <person name="Savchenko A."/>
            <person name="Shiryaev A."/>
            <person name="Soop K."/>
            <person name="Spirin V."/>
            <person name="Szebenyi C."/>
            <person name="Tomsovsky M."/>
            <person name="Tulloss R.E."/>
            <person name="Uehling J."/>
            <person name="Grigoriev I.V."/>
            <person name="Vagvolgyi C."/>
            <person name="Papp T."/>
            <person name="Martin F.M."/>
            <person name="Miettinen O."/>
            <person name="Hibbett D.S."/>
            <person name="Nagy L.G."/>
        </authorList>
    </citation>
    <scope>NUCLEOTIDE SEQUENCE [LARGE SCALE GENOMIC DNA]</scope>
    <source>
        <strain evidence="1 2">NL-1719</strain>
    </source>
</reference>
<feature type="non-terminal residue" evidence="1">
    <location>
        <position position="83"/>
    </location>
</feature>
<protein>
    <submittedName>
        <fullName evidence="1">Uncharacterized protein</fullName>
    </submittedName>
</protein>